<gene>
    <name evidence="2" type="ORF">QVD17_03457</name>
</gene>
<dbReference type="AlphaFoldDB" id="A0AAD8LED0"/>
<feature type="region of interest" description="Disordered" evidence="1">
    <location>
        <begin position="97"/>
        <end position="121"/>
    </location>
</feature>
<keyword evidence="3" id="KW-1185">Reference proteome</keyword>
<accession>A0AAD8LED0</accession>
<evidence type="ECO:0000313" key="2">
    <source>
        <dbReference type="EMBL" id="KAK1437661.1"/>
    </source>
</evidence>
<feature type="compositionally biased region" description="Gly residues" evidence="1">
    <location>
        <begin position="97"/>
        <end position="114"/>
    </location>
</feature>
<organism evidence="2 3">
    <name type="scientific">Tagetes erecta</name>
    <name type="common">African marigold</name>
    <dbReference type="NCBI Taxonomy" id="13708"/>
    <lineage>
        <taxon>Eukaryota</taxon>
        <taxon>Viridiplantae</taxon>
        <taxon>Streptophyta</taxon>
        <taxon>Embryophyta</taxon>
        <taxon>Tracheophyta</taxon>
        <taxon>Spermatophyta</taxon>
        <taxon>Magnoliopsida</taxon>
        <taxon>eudicotyledons</taxon>
        <taxon>Gunneridae</taxon>
        <taxon>Pentapetalae</taxon>
        <taxon>asterids</taxon>
        <taxon>campanulids</taxon>
        <taxon>Asterales</taxon>
        <taxon>Asteraceae</taxon>
        <taxon>Asteroideae</taxon>
        <taxon>Heliantheae alliance</taxon>
        <taxon>Tageteae</taxon>
        <taxon>Tagetes</taxon>
    </lineage>
</organism>
<feature type="region of interest" description="Disordered" evidence="1">
    <location>
        <begin position="1"/>
        <end position="24"/>
    </location>
</feature>
<proteinExistence type="predicted"/>
<sequence length="138" mass="14223">MTWSEINGDVGGGGGNGRPSSIGGSDGISSPYYLDLIAIGAYGAVAKEQLRTSRVDVRKRSQPSPPAITELQHIAITTVFSPITDFWFSIRDGGSGGGVAGDEGGSGGGSVGGGCEDKEEEEDDNITLNYIFGYLCAK</sequence>
<name>A0AAD8LED0_TARER</name>
<comment type="caution">
    <text evidence="2">The sequence shown here is derived from an EMBL/GenBank/DDBJ whole genome shotgun (WGS) entry which is preliminary data.</text>
</comment>
<dbReference type="EMBL" id="JAUHHV010000001">
    <property type="protein sequence ID" value="KAK1437661.1"/>
    <property type="molecule type" value="Genomic_DNA"/>
</dbReference>
<protein>
    <submittedName>
        <fullName evidence="2">Uncharacterized protein</fullName>
    </submittedName>
</protein>
<evidence type="ECO:0000313" key="3">
    <source>
        <dbReference type="Proteomes" id="UP001229421"/>
    </source>
</evidence>
<dbReference type="Proteomes" id="UP001229421">
    <property type="component" value="Unassembled WGS sequence"/>
</dbReference>
<evidence type="ECO:0000256" key="1">
    <source>
        <dbReference type="SAM" id="MobiDB-lite"/>
    </source>
</evidence>
<reference evidence="2" key="1">
    <citation type="journal article" date="2023" name="bioRxiv">
        <title>Improved chromosome-level genome assembly for marigold (Tagetes erecta).</title>
        <authorList>
            <person name="Jiang F."/>
            <person name="Yuan L."/>
            <person name="Wang S."/>
            <person name="Wang H."/>
            <person name="Xu D."/>
            <person name="Wang A."/>
            <person name="Fan W."/>
        </authorList>
    </citation>
    <scope>NUCLEOTIDE SEQUENCE</scope>
    <source>
        <strain evidence="2">WSJ</strain>
        <tissue evidence="2">Leaf</tissue>
    </source>
</reference>